<dbReference type="InterPro" id="IPR036366">
    <property type="entry name" value="PGBDSf"/>
</dbReference>
<feature type="signal peptide" evidence="8">
    <location>
        <begin position="1"/>
        <end position="23"/>
    </location>
</feature>
<dbReference type="PIRSF" id="PIRSF029342">
    <property type="entry name" value="UCP029342_ErfK/YbiS/YcfS/YnhG"/>
    <property type="match status" value="1"/>
</dbReference>
<dbReference type="GO" id="GO:0016740">
    <property type="term" value="F:transferase activity"/>
    <property type="evidence" value="ECO:0007669"/>
    <property type="project" value="UniProtKB-KW"/>
</dbReference>
<dbReference type="NCBIfam" id="NF004785">
    <property type="entry name" value="PRK06132.1-2"/>
    <property type="match status" value="1"/>
</dbReference>
<proteinExistence type="inferred from homology"/>
<dbReference type="CDD" id="cd16913">
    <property type="entry name" value="YkuD_like"/>
    <property type="match status" value="1"/>
</dbReference>
<dbReference type="GO" id="GO:0071972">
    <property type="term" value="F:peptidoglycan L,D-transpeptidase activity"/>
    <property type="evidence" value="ECO:0007669"/>
    <property type="project" value="TreeGrafter"/>
</dbReference>
<evidence type="ECO:0000313" key="10">
    <source>
        <dbReference type="EMBL" id="SCX01102.1"/>
    </source>
</evidence>
<evidence type="ECO:0000256" key="3">
    <source>
        <dbReference type="ARBA" id="ARBA00022679"/>
    </source>
</evidence>
<protein>
    <submittedName>
        <fullName evidence="10">L,D-transpeptidase catalytic domain</fullName>
    </submittedName>
</protein>
<dbReference type="EMBL" id="FMUE01000001">
    <property type="protein sequence ID" value="SCX01102.1"/>
    <property type="molecule type" value="Genomic_DNA"/>
</dbReference>
<dbReference type="UniPathway" id="UPA00219"/>
<organism evidence="10 11">
    <name type="scientific">Agrobacterium rosae</name>
    <dbReference type="NCBI Taxonomy" id="1972867"/>
    <lineage>
        <taxon>Bacteria</taxon>
        <taxon>Pseudomonadati</taxon>
        <taxon>Pseudomonadota</taxon>
        <taxon>Alphaproteobacteria</taxon>
        <taxon>Hyphomicrobiales</taxon>
        <taxon>Rhizobiaceae</taxon>
        <taxon>Rhizobium/Agrobacterium group</taxon>
        <taxon>Agrobacterium</taxon>
    </lineage>
</organism>
<keyword evidence="4 7" id="KW-0133">Cell shape</keyword>
<comment type="pathway">
    <text evidence="1 7">Cell wall biogenesis; peptidoglycan biosynthesis.</text>
</comment>
<dbReference type="RefSeq" id="WP_077117035.1">
    <property type="nucleotide sequence ID" value="NZ_FMUE01000001.1"/>
</dbReference>
<dbReference type="InterPro" id="IPR036365">
    <property type="entry name" value="PGBD-like_sf"/>
</dbReference>
<dbReference type="InterPro" id="IPR038063">
    <property type="entry name" value="Transpep_catalytic_dom"/>
</dbReference>
<feature type="active site" description="Proton donor/acceptor" evidence="7">
    <location>
        <position position="101"/>
    </location>
</feature>
<dbReference type="Gene3D" id="1.10.101.10">
    <property type="entry name" value="PGBD-like superfamily/PGBD"/>
    <property type="match status" value="1"/>
</dbReference>
<dbReference type="InterPro" id="IPR005490">
    <property type="entry name" value="LD_TPept_cat_dom"/>
</dbReference>
<dbReference type="NCBIfam" id="NF004786">
    <property type="entry name" value="PRK06132.1-3"/>
    <property type="match status" value="1"/>
</dbReference>
<dbReference type="Pfam" id="PF03734">
    <property type="entry name" value="YkuD"/>
    <property type="match status" value="1"/>
</dbReference>
<dbReference type="GO" id="GO:0071555">
    <property type="term" value="P:cell wall organization"/>
    <property type="evidence" value="ECO:0007669"/>
    <property type="project" value="UniProtKB-UniRule"/>
</dbReference>
<dbReference type="STRING" id="1907666.DSM25559_0097"/>
<feature type="domain" description="L,D-TPase catalytic" evidence="9">
    <location>
        <begin position="29"/>
        <end position="138"/>
    </location>
</feature>
<keyword evidence="6 7" id="KW-0961">Cell wall biogenesis/degradation</keyword>
<dbReference type="GO" id="GO:0008360">
    <property type="term" value="P:regulation of cell shape"/>
    <property type="evidence" value="ECO:0007669"/>
    <property type="project" value="UniProtKB-UniRule"/>
</dbReference>
<name>A0A1R3T6N4_9HYPH</name>
<evidence type="ECO:0000256" key="2">
    <source>
        <dbReference type="ARBA" id="ARBA00005992"/>
    </source>
</evidence>
<evidence type="ECO:0000256" key="8">
    <source>
        <dbReference type="SAM" id="SignalP"/>
    </source>
</evidence>
<keyword evidence="3" id="KW-0808">Transferase</keyword>
<keyword evidence="5 7" id="KW-0573">Peptidoglycan synthesis</keyword>
<accession>A0A1R3T6N4</accession>
<dbReference type="InterPro" id="IPR050979">
    <property type="entry name" value="LD-transpeptidase"/>
</dbReference>
<dbReference type="Gene3D" id="2.40.440.10">
    <property type="entry name" value="L,D-transpeptidase catalytic domain-like"/>
    <property type="match status" value="1"/>
</dbReference>
<dbReference type="Pfam" id="PF01471">
    <property type="entry name" value="PG_binding_1"/>
    <property type="match status" value="1"/>
</dbReference>
<dbReference type="Proteomes" id="UP000187891">
    <property type="component" value="Unassembled WGS sequence"/>
</dbReference>
<evidence type="ECO:0000256" key="6">
    <source>
        <dbReference type="ARBA" id="ARBA00023316"/>
    </source>
</evidence>
<evidence type="ECO:0000256" key="4">
    <source>
        <dbReference type="ARBA" id="ARBA00022960"/>
    </source>
</evidence>
<gene>
    <name evidence="10" type="ORF">DSM25559_0097</name>
</gene>
<dbReference type="SUPFAM" id="SSF141523">
    <property type="entry name" value="L,D-transpeptidase catalytic domain-like"/>
    <property type="match status" value="1"/>
</dbReference>
<evidence type="ECO:0000256" key="5">
    <source>
        <dbReference type="ARBA" id="ARBA00022984"/>
    </source>
</evidence>
<comment type="similarity">
    <text evidence="2">Belongs to the YkuD family.</text>
</comment>
<reference evidence="11" key="1">
    <citation type="submission" date="2016-10" db="EMBL/GenBank/DDBJ databases">
        <authorList>
            <person name="Wibberg D."/>
        </authorList>
    </citation>
    <scope>NUCLEOTIDE SEQUENCE [LARGE SCALE GENOMIC DNA]</scope>
</reference>
<dbReference type="PANTHER" id="PTHR30582">
    <property type="entry name" value="L,D-TRANSPEPTIDASE"/>
    <property type="match status" value="1"/>
</dbReference>
<sequence>MMLRAFVGACLLSTSVLVQSALAGDVRSLQIIVSKNEQTLSLYEDGALISTSQVSTGKSGHETPSGIFSILDKKKYHESNIYSAAPMPFMQRLTWSGIALHEGRVPNYPASHGCIRLPTKFAKSLYGITARGVHVIVSNADVAPRAINHPALLQPRNKDQEGLMLSDVELRPANFDASLKLVEVAVNQTTSAVKPAAVREAEGSPLRILITRRGDREKIMDVQNLLTTIGFDAGVPDGYAGQMTVSAINGFKRWKELKTTGPLLTDDFIDALYASAGAEAAPNGQIMVRQDFKPLFEAPIHIKDPHVALGTHFFEVIDVDRKSGKAQWNGLTLENHLPAGAKKRLGIDEENAPGTSNQLRAVLDRIDIPAPVRQQLEASLSTGSSITVSDLSHGLETGQGTDFITVTRD</sequence>
<dbReference type="PROSITE" id="PS52029">
    <property type="entry name" value="LD_TPASE"/>
    <property type="match status" value="1"/>
</dbReference>
<evidence type="ECO:0000259" key="9">
    <source>
        <dbReference type="PROSITE" id="PS52029"/>
    </source>
</evidence>
<evidence type="ECO:0000256" key="1">
    <source>
        <dbReference type="ARBA" id="ARBA00004752"/>
    </source>
</evidence>
<dbReference type="InterPro" id="IPR002477">
    <property type="entry name" value="Peptidoglycan-bd-like"/>
</dbReference>
<keyword evidence="8" id="KW-0732">Signal</keyword>
<dbReference type="SUPFAM" id="SSF47090">
    <property type="entry name" value="PGBD-like"/>
    <property type="match status" value="1"/>
</dbReference>
<dbReference type="InterPro" id="IPR016915">
    <property type="entry name" value="UCP029342"/>
</dbReference>
<dbReference type="GO" id="GO:0018104">
    <property type="term" value="P:peptidoglycan-protein cross-linking"/>
    <property type="evidence" value="ECO:0007669"/>
    <property type="project" value="TreeGrafter"/>
</dbReference>
<dbReference type="PANTHER" id="PTHR30582:SF2">
    <property type="entry name" value="L,D-TRANSPEPTIDASE YCIB-RELATED"/>
    <property type="match status" value="1"/>
</dbReference>
<dbReference type="AlphaFoldDB" id="A0A1R3T6N4"/>
<feature type="active site" description="Nucleophile" evidence="7">
    <location>
        <position position="114"/>
    </location>
</feature>
<evidence type="ECO:0000256" key="7">
    <source>
        <dbReference type="PROSITE-ProRule" id="PRU01373"/>
    </source>
</evidence>
<feature type="chain" id="PRO_5013294745" evidence="8">
    <location>
        <begin position="24"/>
        <end position="409"/>
    </location>
</feature>
<dbReference type="GO" id="GO:0005576">
    <property type="term" value="C:extracellular region"/>
    <property type="evidence" value="ECO:0007669"/>
    <property type="project" value="TreeGrafter"/>
</dbReference>
<evidence type="ECO:0000313" key="11">
    <source>
        <dbReference type="Proteomes" id="UP000187891"/>
    </source>
</evidence>